<gene>
    <name evidence="1" type="ORF">CGZ90_10975</name>
</gene>
<evidence type="ECO:0008006" key="3">
    <source>
        <dbReference type="Google" id="ProtNLM"/>
    </source>
</evidence>
<dbReference type="Proteomes" id="UP000215059">
    <property type="component" value="Unassembled WGS sequence"/>
</dbReference>
<dbReference type="EMBL" id="NOII01000003">
    <property type="protein sequence ID" value="OYD57207.1"/>
    <property type="molecule type" value="Genomic_DNA"/>
</dbReference>
<proteinExistence type="predicted"/>
<accession>A0A235F894</accession>
<evidence type="ECO:0000313" key="1">
    <source>
        <dbReference type="EMBL" id="OYD57207.1"/>
    </source>
</evidence>
<organism evidence="1 2">
    <name type="scientific">Fictibacillus aquaticus</name>
    <dbReference type="NCBI Taxonomy" id="2021314"/>
    <lineage>
        <taxon>Bacteria</taxon>
        <taxon>Bacillati</taxon>
        <taxon>Bacillota</taxon>
        <taxon>Bacilli</taxon>
        <taxon>Bacillales</taxon>
        <taxon>Fictibacillaceae</taxon>
        <taxon>Fictibacillus</taxon>
    </lineage>
</organism>
<sequence>MIRGISFNIPNQYGSLLADILKPIDITKFNWHNTNEEAHIVIKRQLDKELFPETTNIMDGSALQNRITNNKYYVIFADLKAFPQGVRVHNIDTYKEFLDSECQLVLLIVDCVYTTIYCKNQEKLRLLYLNAQDNQFEDIQYITDENDERTRLSVW</sequence>
<keyword evidence="2" id="KW-1185">Reference proteome</keyword>
<dbReference type="InterPro" id="IPR020216">
    <property type="entry name" value="Uncharacterised_YncE"/>
</dbReference>
<dbReference type="Pfam" id="PF10903">
    <property type="entry name" value="DUF2691"/>
    <property type="match status" value="1"/>
</dbReference>
<name>A0A235F894_9BACL</name>
<evidence type="ECO:0000313" key="2">
    <source>
        <dbReference type="Proteomes" id="UP000215059"/>
    </source>
</evidence>
<reference evidence="1 2" key="1">
    <citation type="submission" date="2017-07" db="EMBL/GenBank/DDBJ databases">
        <title>Fictibacillus sp. nov. GDSW-R2A3 Genome sequencing and assembly.</title>
        <authorList>
            <person name="Mayilraj S."/>
        </authorList>
    </citation>
    <scope>NUCLEOTIDE SEQUENCE [LARGE SCALE GENOMIC DNA]</scope>
    <source>
        <strain evidence="1 2">GDSW-R2A3</strain>
    </source>
</reference>
<dbReference type="RefSeq" id="WP_094252555.1">
    <property type="nucleotide sequence ID" value="NZ_JBHLXL010000001.1"/>
</dbReference>
<protein>
    <recommendedName>
        <fullName evidence="3">DUF2691 domain-containing protein</fullName>
    </recommendedName>
</protein>
<comment type="caution">
    <text evidence="1">The sequence shown here is derived from an EMBL/GenBank/DDBJ whole genome shotgun (WGS) entry which is preliminary data.</text>
</comment>
<dbReference type="AlphaFoldDB" id="A0A235F894"/>
<dbReference type="OrthoDB" id="2625810at2"/>